<evidence type="ECO:0000256" key="2">
    <source>
        <dbReference type="ARBA" id="ARBA00011008"/>
    </source>
</evidence>
<evidence type="ECO:0000313" key="14">
    <source>
        <dbReference type="EMBL" id="NXG57964.1"/>
    </source>
</evidence>
<evidence type="ECO:0000256" key="13">
    <source>
        <dbReference type="ARBA" id="ARBA00045699"/>
    </source>
</evidence>
<keyword evidence="7" id="KW-0732">Signal</keyword>
<dbReference type="Pfam" id="PF05778">
    <property type="entry name" value="Apo-CIII"/>
    <property type="match status" value="1"/>
</dbReference>
<keyword evidence="5" id="KW-0162">Chylomicron</keyword>
<dbReference type="AlphaFoldDB" id="A0A7K9CZK1"/>
<evidence type="ECO:0000256" key="11">
    <source>
        <dbReference type="ARBA" id="ARBA00023313"/>
    </source>
</evidence>
<accession>A0A7K9CZK1</accession>
<dbReference type="GO" id="GO:0034361">
    <property type="term" value="C:very-low-density lipoprotein particle"/>
    <property type="evidence" value="ECO:0007669"/>
    <property type="project" value="UniProtKB-KW"/>
</dbReference>
<sequence>AGADTPEEPEALVRKVQEYTQKATAMAKDVFNTLRESEAVQQARRWLSDTGELAKQRLARLKEQLSELWKRPAA</sequence>
<evidence type="ECO:0000256" key="4">
    <source>
        <dbReference type="ARBA" id="ARBA00022448"/>
    </source>
</evidence>
<gene>
    <name evidence="14" type="primary">Apoc3</name>
    <name evidence="14" type="ORF">HEMCOM_R14994</name>
</gene>
<keyword evidence="4" id="KW-0813">Transport</keyword>
<evidence type="ECO:0000256" key="7">
    <source>
        <dbReference type="ARBA" id="ARBA00022729"/>
    </source>
</evidence>
<dbReference type="PANTHER" id="PTHR14225:SF0">
    <property type="entry name" value="APOLIPOPROTEIN C-III"/>
    <property type="match status" value="1"/>
</dbReference>
<protein>
    <recommendedName>
        <fullName evidence="3">Apolipoprotein C-III</fullName>
    </recommendedName>
    <alternativeName>
        <fullName evidence="12">Apolipoprotein C3</fullName>
    </alternativeName>
</protein>
<keyword evidence="6" id="KW-0964">Secreted</keyword>
<dbReference type="GO" id="GO:0042157">
    <property type="term" value="P:lipoprotein metabolic process"/>
    <property type="evidence" value="ECO:0007669"/>
    <property type="project" value="InterPro"/>
</dbReference>
<comment type="similarity">
    <text evidence="2">Belongs to the apolipoprotein C3 family.</text>
</comment>
<dbReference type="Gene3D" id="6.10.90.10">
    <property type="entry name" value="Apolipoprotein CIII"/>
    <property type="match status" value="1"/>
</dbReference>
<dbReference type="InterPro" id="IPR038195">
    <property type="entry name" value="Apo_CIII_sf"/>
</dbReference>
<dbReference type="GO" id="GO:0008289">
    <property type="term" value="F:lipid binding"/>
    <property type="evidence" value="ECO:0007669"/>
    <property type="project" value="InterPro"/>
</dbReference>
<comment type="subcellular location">
    <subcellularLocation>
        <location evidence="1">Secreted</location>
    </subcellularLocation>
</comment>
<dbReference type="PANTHER" id="PTHR14225">
    <property type="entry name" value="APOLIPOPROTEIN C-III"/>
    <property type="match status" value="1"/>
</dbReference>
<comment type="caution">
    <text evidence="14">The sequence shown here is derived from an EMBL/GenBank/DDBJ whole genome shotgun (WGS) entry which is preliminary data.</text>
</comment>
<organism evidence="14 15">
    <name type="scientific">Hemiprocne comata</name>
    <dbReference type="NCBI Taxonomy" id="243314"/>
    <lineage>
        <taxon>Eukaryota</taxon>
        <taxon>Metazoa</taxon>
        <taxon>Chordata</taxon>
        <taxon>Craniata</taxon>
        <taxon>Vertebrata</taxon>
        <taxon>Euteleostomi</taxon>
        <taxon>Archelosauria</taxon>
        <taxon>Archosauria</taxon>
        <taxon>Dinosauria</taxon>
        <taxon>Saurischia</taxon>
        <taxon>Theropoda</taxon>
        <taxon>Coelurosauria</taxon>
        <taxon>Aves</taxon>
        <taxon>Neognathae</taxon>
        <taxon>Neoaves</taxon>
        <taxon>Strisores</taxon>
        <taxon>Apodiformes</taxon>
        <taxon>Apodidae</taxon>
        <taxon>Hemiprocninae</taxon>
        <taxon>Hemiprocne</taxon>
    </lineage>
</organism>
<keyword evidence="11" id="KW-0850">VLDL</keyword>
<keyword evidence="10" id="KW-0443">Lipid metabolism</keyword>
<keyword evidence="8" id="KW-0442">Lipid degradation</keyword>
<evidence type="ECO:0000256" key="5">
    <source>
        <dbReference type="ARBA" id="ARBA00022513"/>
    </source>
</evidence>
<evidence type="ECO:0000256" key="1">
    <source>
        <dbReference type="ARBA" id="ARBA00004613"/>
    </source>
</evidence>
<dbReference type="Proteomes" id="UP000518305">
    <property type="component" value="Unassembled WGS sequence"/>
</dbReference>
<comment type="function">
    <text evidence="13">Component of triglyceride-rich very low density lipoproteins (VLDL) and high density lipoproteins (HDL) in plasma. Plays a multifaceted role in triglyceride homeostasis. Intracellularly, promotes hepatic very low density lipoprotein 1 (VLDL1) assembly and secretion; extracellularly, attenuates hydrolysis and clearance of triglyceride-rich lipoproteins (TRLs). Impairs the lipolysis of TRLs by inhibiting lipoprotein lipase and the hepatic uptake of TRLs by remnant receptors. Formed of several curved helices connected via semiflexible hinges, so that it can wrap tightly around the curved micelle surface and easily adapt to the different diameters of its natural binding partners.</text>
</comment>
<dbReference type="EMBL" id="VWZJ01004194">
    <property type="protein sequence ID" value="NXG57964.1"/>
    <property type="molecule type" value="Genomic_DNA"/>
</dbReference>
<evidence type="ECO:0000313" key="15">
    <source>
        <dbReference type="Proteomes" id="UP000518305"/>
    </source>
</evidence>
<feature type="non-terminal residue" evidence="14">
    <location>
        <position position="74"/>
    </location>
</feature>
<evidence type="ECO:0000256" key="12">
    <source>
        <dbReference type="ARBA" id="ARBA00031173"/>
    </source>
</evidence>
<dbReference type="GO" id="GO:0016042">
    <property type="term" value="P:lipid catabolic process"/>
    <property type="evidence" value="ECO:0007669"/>
    <property type="project" value="UniProtKB-KW"/>
</dbReference>
<dbReference type="OrthoDB" id="9049572at2759"/>
<proteinExistence type="inferred from homology"/>
<keyword evidence="9" id="KW-0445">Lipid transport</keyword>
<evidence type="ECO:0000256" key="6">
    <source>
        <dbReference type="ARBA" id="ARBA00022525"/>
    </source>
</evidence>
<feature type="non-terminal residue" evidence="14">
    <location>
        <position position="1"/>
    </location>
</feature>
<reference evidence="14 15" key="1">
    <citation type="submission" date="2019-09" db="EMBL/GenBank/DDBJ databases">
        <title>Bird 10,000 Genomes (B10K) Project - Family phase.</title>
        <authorList>
            <person name="Zhang G."/>
        </authorList>
    </citation>
    <scope>NUCLEOTIDE SEQUENCE [LARGE SCALE GENOMIC DNA]</scope>
    <source>
        <strain evidence="14">B10K-DU-001-23</strain>
        <tissue evidence="14">Muscle</tissue>
    </source>
</reference>
<evidence type="ECO:0000256" key="10">
    <source>
        <dbReference type="ARBA" id="ARBA00023098"/>
    </source>
</evidence>
<keyword evidence="15" id="KW-1185">Reference proteome</keyword>
<evidence type="ECO:0000256" key="9">
    <source>
        <dbReference type="ARBA" id="ARBA00023055"/>
    </source>
</evidence>
<dbReference type="InterPro" id="IPR008403">
    <property type="entry name" value="Apo-CIII"/>
</dbReference>
<dbReference type="GO" id="GO:0006869">
    <property type="term" value="P:lipid transport"/>
    <property type="evidence" value="ECO:0007669"/>
    <property type="project" value="UniProtKB-KW"/>
</dbReference>
<dbReference type="GO" id="GO:0042627">
    <property type="term" value="C:chylomicron"/>
    <property type="evidence" value="ECO:0007669"/>
    <property type="project" value="UniProtKB-KW"/>
</dbReference>
<name>A0A7K9CZK1_9AVES</name>
<evidence type="ECO:0000256" key="8">
    <source>
        <dbReference type="ARBA" id="ARBA00022963"/>
    </source>
</evidence>
<evidence type="ECO:0000256" key="3">
    <source>
        <dbReference type="ARBA" id="ARBA00015570"/>
    </source>
</evidence>